<evidence type="ECO:0000259" key="2">
    <source>
        <dbReference type="Pfam" id="PF01458"/>
    </source>
</evidence>
<comment type="similarity">
    <text evidence="1">Belongs to the iron-sulfur cluster assembly SufBD family.</text>
</comment>
<sequence>MSDNILQLTNISSALKEPEWLLAWRKKQTTLSSVLPKAIKHGIGISALFPEIEPDFSAVADYHVDTTKGLEIYTWSEAVTQEEVEPILKGLLESAFFPAPKDFFRAKGQALFASGLVVYVQPNMADDGTFITEKLTLDTMLPTGSSSDIIVVIIKEGAKCDLTLNTSGGAFGSMHSRTLVVVTEADSIVRVTKNDRLESGAMAMHFSRGVVAGNSHIVWREILGGDMLVSSVTNNLLIGSGANATVLQALIARDHGEFDVDVSAEHLADDTHSAICTAGTGADTSKILYRGLVSMKEGVHRVAGAQEAKFLMLTPGAKIDAIPSLDVASNDVACAHKLSISHVREGDMFYPKLRGLGDDESRALFLEAHFAHVFSGEENADILNIITPLFLGGSSSHAA</sequence>
<comment type="caution">
    <text evidence="3">The sequence shown here is derived from an EMBL/GenBank/DDBJ whole genome shotgun (WGS) entry which is preliminary data.</text>
</comment>
<gene>
    <name evidence="3" type="ORF">A2845_04140</name>
</gene>
<proteinExistence type="inferred from homology"/>
<dbReference type="GO" id="GO:0016226">
    <property type="term" value="P:iron-sulfur cluster assembly"/>
    <property type="evidence" value="ECO:0007669"/>
    <property type="project" value="InterPro"/>
</dbReference>
<dbReference type="AlphaFoldDB" id="A0A1G2CXL2"/>
<dbReference type="Proteomes" id="UP000177122">
    <property type="component" value="Unassembled WGS sequence"/>
</dbReference>
<dbReference type="PANTHER" id="PTHR30508:SF1">
    <property type="entry name" value="UPF0051 PROTEIN ABCI8, CHLOROPLASTIC-RELATED"/>
    <property type="match status" value="1"/>
</dbReference>
<dbReference type="SUPFAM" id="SSF101960">
    <property type="entry name" value="Stabilizer of iron transporter SufD"/>
    <property type="match status" value="1"/>
</dbReference>
<name>A0A1G2CXL2_9BACT</name>
<feature type="domain" description="SUF system FeS cluster assembly SufBD core" evidence="2">
    <location>
        <begin position="149"/>
        <end position="368"/>
    </location>
</feature>
<dbReference type="Pfam" id="PF01458">
    <property type="entry name" value="SUFBD_core"/>
    <property type="match status" value="1"/>
</dbReference>
<evidence type="ECO:0000313" key="3">
    <source>
        <dbReference type="EMBL" id="OGZ05962.1"/>
    </source>
</evidence>
<dbReference type="InterPro" id="IPR055346">
    <property type="entry name" value="Fe-S_cluster_assembly_SufBD"/>
</dbReference>
<organism evidence="3 4">
    <name type="scientific">Candidatus Lloydbacteria bacterium RIFCSPHIGHO2_01_FULL_49_22</name>
    <dbReference type="NCBI Taxonomy" id="1798658"/>
    <lineage>
        <taxon>Bacteria</taxon>
        <taxon>Candidatus Lloydiibacteriota</taxon>
    </lineage>
</organism>
<accession>A0A1G2CXL2</accession>
<dbReference type="InterPro" id="IPR037284">
    <property type="entry name" value="SUF_FeS_clus_asmbl_SufBD_sf"/>
</dbReference>
<dbReference type="InterPro" id="IPR000825">
    <property type="entry name" value="SUF_FeS_clus_asmbl_SufBD_core"/>
</dbReference>
<dbReference type="PANTHER" id="PTHR30508">
    <property type="entry name" value="FES CLUSTER ASSEMBLY PROTEIN SUF"/>
    <property type="match status" value="1"/>
</dbReference>
<reference evidence="3 4" key="1">
    <citation type="journal article" date="2016" name="Nat. Commun.">
        <title>Thousands of microbial genomes shed light on interconnected biogeochemical processes in an aquifer system.</title>
        <authorList>
            <person name="Anantharaman K."/>
            <person name="Brown C.T."/>
            <person name="Hug L.A."/>
            <person name="Sharon I."/>
            <person name="Castelle C.J."/>
            <person name="Probst A.J."/>
            <person name="Thomas B.C."/>
            <person name="Singh A."/>
            <person name="Wilkins M.J."/>
            <person name="Karaoz U."/>
            <person name="Brodie E.L."/>
            <person name="Williams K.H."/>
            <person name="Hubbard S.S."/>
            <person name="Banfield J.F."/>
        </authorList>
    </citation>
    <scope>NUCLEOTIDE SEQUENCE [LARGE SCALE GENOMIC DNA]</scope>
</reference>
<dbReference type="EMBL" id="MHLI01000006">
    <property type="protein sequence ID" value="OGZ05962.1"/>
    <property type="molecule type" value="Genomic_DNA"/>
</dbReference>
<evidence type="ECO:0000313" key="4">
    <source>
        <dbReference type="Proteomes" id="UP000177122"/>
    </source>
</evidence>
<protein>
    <recommendedName>
        <fullName evidence="2">SUF system FeS cluster assembly SufBD core domain-containing protein</fullName>
    </recommendedName>
</protein>
<evidence type="ECO:0000256" key="1">
    <source>
        <dbReference type="ARBA" id="ARBA00043967"/>
    </source>
</evidence>